<dbReference type="EMBL" id="LXQA011134233">
    <property type="protein sequence ID" value="MCI86209.1"/>
    <property type="molecule type" value="Genomic_DNA"/>
</dbReference>
<dbReference type="AlphaFoldDB" id="A0A392VFW5"/>
<feature type="non-terminal residue" evidence="2">
    <location>
        <position position="56"/>
    </location>
</feature>
<keyword evidence="3" id="KW-1185">Reference proteome</keyword>
<sequence>MLRDFISPTKIPDDTSSALSNSPPTTKNKFHSDFAINNVKTIIPVTLENNSNLYLS</sequence>
<organism evidence="2 3">
    <name type="scientific">Trifolium medium</name>
    <dbReference type="NCBI Taxonomy" id="97028"/>
    <lineage>
        <taxon>Eukaryota</taxon>
        <taxon>Viridiplantae</taxon>
        <taxon>Streptophyta</taxon>
        <taxon>Embryophyta</taxon>
        <taxon>Tracheophyta</taxon>
        <taxon>Spermatophyta</taxon>
        <taxon>Magnoliopsida</taxon>
        <taxon>eudicotyledons</taxon>
        <taxon>Gunneridae</taxon>
        <taxon>Pentapetalae</taxon>
        <taxon>rosids</taxon>
        <taxon>fabids</taxon>
        <taxon>Fabales</taxon>
        <taxon>Fabaceae</taxon>
        <taxon>Papilionoideae</taxon>
        <taxon>50 kb inversion clade</taxon>
        <taxon>NPAAA clade</taxon>
        <taxon>Hologalegina</taxon>
        <taxon>IRL clade</taxon>
        <taxon>Trifolieae</taxon>
        <taxon>Trifolium</taxon>
    </lineage>
</organism>
<evidence type="ECO:0000313" key="3">
    <source>
        <dbReference type="Proteomes" id="UP000265520"/>
    </source>
</evidence>
<name>A0A392VFW5_9FABA</name>
<reference evidence="2 3" key="1">
    <citation type="journal article" date="2018" name="Front. Plant Sci.">
        <title>Red Clover (Trifolium pratense) and Zigzag Clover (T. medium) - A Picture of Genomic Similarities and Differences.</title>
        <authorList>
            <person name="Dluhosova J."/>
            <person name="Istvanek J."/>
            <person name="Nedelnik J."/>
            <person name="Repkova J."/>
        </authorList>
    </citation>
    <scope>NUCLEOTIDE SEQUENCE [LARGE SCALE GENOMIC DNA]</scope>
    <source>
        <strain evidence="3">cv. 10/8</strain>
        <tissue evidence="2">Leaf</tissue>
    </source>
</reference>
<accession>A0A392VFW5</accession>
<evidence type="ECO:0000313" key="2">
    <source>
        <dbReference type="EMBL" id="MCI86209.1"/>
    </source>
</evidence>
<dbReference type="Proteomes" id="UP000265520">
    <property type="component" value="Unassembled WGS sequence"/>
</dbReference>
<evidence type="ECO:0000256" key="1">
    <source>
        <dbReference type="SAM" id="MobiDB-lite"/>
    </source>
</evidence>
<proteinExistence type="predicted"/>
<feature type="compositionally biased region" description="Polar residues" evidence="1">
    <location>
        <begin position="14"/>
        <end position="27"/>
    </location>
</feature>
<feature type="region of interest" description="Disordered" evidence="1">
    <location>
        <begin position="1"/>
        <end position="30"/>
    </location>
</feature>
<comment type="caution">
    <text evidence="2">The sequence shown here is derived from an EMBL/GenBank/DDBJ whole genome shotgun (WGS) entry which is preliminary data.</text>
</comment>
<protein>
    <submittedName>
        <fullName evidence="2">Uncharacterized protein</fullName>
    </submittedName>
</protein>